<dbReference type="SUPFAM" id="SSF56672">
    <property type="entry name" value="DNA/RNA polymerases"/>
    <property type="match status" value="1"/>
</dbReference>
<dbReference type="SMART" id="SM00279">
    <property type="entry name" value="HhH2"/>
    <property type="match status" value="1"/>
</dbReference>
<keyword evidence="9 13" id="KW-0238">DNA-binding</keyword>
<keyword evidence="8 13" id="KW-0239">DNA-directed DNA polymerase</keyword>
<keyword evidence="5 13" id="KW-0548">Nucleotidyltransferase</keyword>
<dbReference type="Gene3D" id="3.30.70.370">
    <property type="match status" value="1"/>
</dbReference>
<evidence type="ECO:0000256" key="9">
    <source>
        <dbReference type="ARBA" id="ARBA00023125"/>
    </source>
</evidence>
<organism evidence="17 18">
    <name type="scientific">Helicobacter suis</name>
    <dbReference type="NCBI Taxonomy" id="104628"/>
    <lineage>
        <taxon>Bacteria</taxon>
        <taxon>Pseudomonadati</taxon>
        <taxon>Campylobacterota</taxon>
        <taxon>Epsilonproteobacteria</taxon>
        <taxon>Campylobacterales</taxon>
        <taxon>Helicobacteraceae</taxon>
        <taxon>Helicobacter</taxon>
    </lineage>
</organism>
<evidence type="ECO:0000256" key="7">
    <source>
        <dbReference type="ARBA" id="ARBA00022763"/>
    </source>
</evidence>
<dbReference type="Gene3D" id="1.20.1060.10">
    <property type="entry name" value="Taq DNA Polymerase, Chain T, domain 4"/>
    <property type="match status" value="1"/>
</dbReference>
<dbReference type="GO" id="GO:0006261">
    <property type="term" value="P:DNA-templated DNA replication"/>
    <property type="evidence" value="ECO:0007669"/>
    <property type="project" value="UniProtKB-UniRule"/>
</dbReference>
<sequence length="856" mass="97055">MKTLHLVDTFGLLFKFYYPLRDLQTSKGINTAWLSAFAKIIHQLYSFKADRLIFALESQSNHRKTLDPAYKANRIAPPHLHTQLPIILEWIEQMGLCALSVEGYESDDVIASLCYAFKDHFVRIISFDKDFYQLVDSQVVLCDLSSRKESGVTECMQKYGIAPCQFRDYQGLVGDSSDGYKGVEGIGPKNASKLLEKHANLEALYANLDNLKLSPKLIEALRRDYNQAFLSRELATLNTSLFMNQDLSTKGLFPKSHPLLKIEAELKHYEMFGLLKQITPKVKPLAPQKINLCPPQEALEKISSAQGSVIQILELKEGLGLAVLLLNALDQEGEFFCISLNQESIQCLHSLSQHKLIAYNLKEVCSLLRGYNFPFPTCYEDIGILAWLENCYLEPSLHALGQYLGEQGYDLAGLEDTEALFKASINARLILKAYKHYKEVLSQELWGIAHKLEYPLLELLYTMQGHGFLLDIAYFKVLQQEFKENLENLEQSMQNMLSMPLNVNSSRQWAQVLYEHLGLESKGIKKGKIGLSTNEASLKALQATYAQSEVRGVCVGVLLTKLLNYREIFKLQSTYVEPFLKRHTQGKIHTTFYQNKTASSRLSSANPNLQNIPIRHDLGRKIARGFIASAGCVLIGVDYSQIELRLLAHFSEDQALLKAFEQKEDIHLNTATALFGNQAQAKRPIAKAINFGLIYGMGARKLAQTLQISQEEAKAYMERYFNKFPTIKNFLEELKARILQEGQVTTLLGHVRRFSFKQASPKLHADYLREGVNTLFQGSASDLVKLAMLAIYQKYESRADIKMLVQVHDELILEVSEIEARELQQEIKTLMENIYPLRVPLECHASIASNWADLKV</sequence>
<dbReference type="PANTHER" id="PTHR10133:SF27">
    <property type="entry name" value="DNA POLYMERASE NU"/>
    <property type="match status" value="1"/>
</dbReference>
<dbReference type="Pfam" id="PF00476">
    <property type="entry name" value="DNA_pol_A"/>
    <property type="match status" value="1"/>
</dbReference>
<evidence type="ECO:0000256" key="6">
    <source>
        <dbReference type="ARBA" id="ARBA00022705"/>
    </source>
</evidence>
<keyword evidence="13" id="KW-0269">Exonuclease</keyword>
<dbReference type="InterPro" id="IPR036397">
    <property type="entry name" value="RNaseH_sf"/>
</dbReference>
<dbReference type="FunFam" id="1.10.150.20:FF:000002">
    <property type="entry name" value="DNA polymerase I"/>
    <property type="match status" value="1"/>
</dbReference>
<evidence type="ECO:0000256" key="13">
    <source>
        <dbReference type="RuleBase" id="RU004460"/>
    </source>
</evidence>
<dbReference type="GO" id="GO:0006302">
    <property type="term" value="P:double-strand break repair"/>
    <property type="evidence" value="ECO:0007669"/>
    <property type="project" value="TreeGrafter"/>
</dbReference>
<dbReference type="GO" id="GO:0008409">
    <property type="term" value="F:5'-3' exonuclease activity"/>
    <property type="evidence" value="ECO:0007669"/>
    <property type="project" value="UniProtKB-UniRule"/>
</dbReference>
<feature type="domain" description="5'-3' exonuclease" evidence="14">
    <location>
        <begin position="1"/>
        <end position="253"/>
    </location>
</feature>
<dbReference type="NCBIfam" id="TIGR00593">
    <property type="entry name" value="pola"/>
    <property type="match status" value="1"/>
</dbReference>
<keyword evidence="19" id="KW-1185">Reference proteome</keyword>
<dbReference type="InterPro" id="IPR002421">
    <property type="entry name" value="5-3_exonuclease"/>
</dbReference>
<feature type="domain" description="DNA-directed DNA polymerase family A palm" evidence="15">
    <location>
        <begin position="619"/>
        <end position="819"/>
    </location>
</feature>
<proteinExistence type="inferred from homology"/>
<dbReference type="InterPro" id="IPR020045">
    <property type="entry name" value="DNA_polI_H3TH"/>
</dbReference>
<evidence type="ECO:0000256" key="1">
    <source>
        <dbReference type="ARBA" id="ARBA00007705"/>
    </source>
</evidence>
<comment type="similarity">
    <text evidence="1 13">Belongs to the DNA polymerase type-A family.</text>
</comment>
<dbReference type="PANTHER" id="PTHR10133">
    <property type="entry name" value="DNA POLYMERASE I"/>
    <property type="match status" value="1"/>
</dbReference>
<evidence type="ECO:0000256" key="10">
    <source>
        <dbReference type="ARBA" id="ARBA00023204"/>
    </source>
</evidence>
<accession>A0A6J4CV81</accession>
<evidence type="ECO:0000256" key="8">
    <source>
        <dbReference type="ARBA" id="ARBA00022932"/>
    </source>
</evidence>
<reference evidence="17 18" key="1">
    <citation type="submission" date="2019-06" db="EMBL/GenBank/DDBJ databases">
        <title>Complete genome sequence of Helicobacter suis SNTW101c.</title>
        <authorList>
            <person name="Rimbara E."/>
            <person name="Suzuki M."/>
            <person name="Matsui H."/>
            <person name="Nakamura M."/>
            <person name="Mori S."/>
            <person name="Shibayama K."/>
        </authorList>
    </citation>
    <scope>NUCLEOTIDE SEQUENCE [LARGE SCALE GENOMIC DNA]</scope>
    <source>
        <strain evidence="17 18">SNTW101c</strain>
    </source>
</reference>
<evidence type="ECO:0000256" key="5">
    <source>
        <dbReference type="ARBA" id="ARBA00022695"/>
    </source>
</evidence>
<dbReference type="EMBL" id="AP023036">
    <property type="protein sequence ID" value="BCD44985.1"/>
    <property type="molecule type" value="Genomic_DNA"/>
</dbReference>
<evidence type="ECO:0000256" key="3">
    <source>
        <dbReference type="ARBA" id="ARBA00020311"/>
    </source>
</evidence>
<dbReference type="EMBL" id="AP019774">
    <property type="protein sequence ID" value="BCD69379.1"/>
    <property type="molecule type" value="Genomic_DNA"/>
</dbReference>
<dbReference type="InterPro" id="IPR001098">
    <property type="entry name" value="DNA-dir_DNA_pol_A_palm_dom"/>
</dbReference>
<dbReference type="Pfam" id="PF01367">
    <property type="entry name" value="5_3_exonuc"/>
    <property type="match status" value="1"/>
</dbReference>
<dbReference type="InterPro" id="IPR043502">
    <property type="entry name" value="DNA/RNA_pol_sf"/>
</dbReference>
<evidence type="ECO:0000256" key="11">
    <source>
        <dbReference type="ARBA" id="ARBA00049244"/>
    </source>
</evidence>
<evidence type="ECO:0000256" key="12">
    <source>
        <dbReference type="NCBIfam" id="TIGR00593"/>
    </source>
</evidence>
<evidence type="ECO:0000313" key="19">
    <source>
        <dbReference type="Proteomes" id="UP000509742"/>
    </source>
</evidence>
<dbReference type="Gene3D" id="1.10.150.20">
    <property type="entry name" value="5' to 3' exonuclease, C-terminal subdomain"/>
    <property type="match status" value="2"/>
</dbReference>
<dbReference type="Proteomes" id="UP000509742">
    <property type="component" value="Chromosome"/>
</dbReference>
<dbReference type="SUPFAM" id="SSF47807">
    <property type="entry name" value="5' to 3' exonuclease, C-terminal subdomain"/>
    <property type="match status" value="1"/>
</dbReference>
<evidence type="ECO:0000256" key="2">
    <source>
        <dbReference type="ARBA" id="ARBA00012417"/>
    </source>
</evidence>
<dbReference type="SUPFAM" id="SSF88723">
    <property type="entry name" value="PIN domain-like"/>
    <property type="match status" value="1"/>
</dbReference>
<keyword evidence="4 13" id="KW-0808">Transferase</keyword>
<dbReference type="GO" id="GO:0003677">
    <property type="term" value="F:DNA binding"/>
    <property type="evidence" value="ECO:0007669"/>
    <property type="project" value="UniProtKB-UniRule"/>
</dbReference>
<dbReference type="CDD" id="cd09898">
    <property type="entry name" value="H3TH_53EXO"/>
    <property type="match status" value="1"/>
</dbReference>
<keyword evidence="13" id="KW-0378">Hydrolase</keyword>
<evidence type="ECO:0000256" key="4">
    <source>
        <dbReference type="ARBA" id="ARBA00022679"/>
    </source>
</evidence>
<dbReference type="Pfam" id="PF02739">
    <property type="entry name" value="5_3_exonuc_N"/>
    <property type="match status" value="1"/>
</dbReference>
<dbReference type="GeneID" id="56927882"/>
<dbReference type="SMART" id="SM00482">
    <property type="entry name" value="POLAc"/>
    <property type="match status" value="1"/>
</dbReference>
<keyword evidence="10 13" id="KW-0234">DNA repair</keyword>
<comment type="catalytic activity">
    <reaction evidence="11 13">
        <text>DNA(n) + a 2'-deoxyribonucleoside 5'-triphosphate = DNA(n+1) + diphosphate</text>
        <dbReference type="Rhea" id="RHEA:22508"/>
        <dbReference type="Rhea" id="RHEA-COMP:17339"/>
        <dbReference type="Rhea" id="RHEA-COMP:17340"/>
        <dbReference type="ChEBI" id="CHEBI:33019"/>
        <dbReference type="ChEBI" id="CHEBI:61560"/>
        <dbReference type="ChEBI" id="CHEBI:173112"/>
        <dbReference type="EC" id="2.7.7.7"/>
    </reaction>
</comment>
<dbReference type="SMART" id="SM00475">
    <property type="entry name" value="53EXOc"/>
    <property type="match status" value="1"/>
</dbReference>
<dbReference type="Gene3D" id="3.30.420.10">
    <property type="entry name" value="Ribonuclease H-like superfamily/Ribonuclease H"/>
    <property type="match status" value="1"/>
</dbReference>
<dbReference type="InterPro" id="IPR008918">
    <property type="entry name" value="HhH2"/>
</dbReference>
<dbReference type="PRINTS" id="PR00868">
    <property type="entry name" value="DNAPOLI"/>
</dbReference>
<protein>
    <recommendedName>
        <fullName evidence="3 12">DNA polymerase I</fullName>
        <ecNumber evidence="2 12">2.7.7.7</ecNumber>
    </recommendedName>
</protein>
<dbReference type="GO" id="GO:0003887">
    <property type="term" value="F:DNA-directed DNA polymerase activity"/>
    <property type="evidence" value="ECO:0007669"/>
    <property type="project" value="UniProtKB-UniRule"/>
</dbReference>
<name>A0A6J4CV81_9HELI</name>
<dbReference type="InterPro" id="IPR020046">
    <property type="entry name" value="5-3_exonucl_a-hlix_arch_N"/>
</dbReference>
<evidence type="ECO:0000259" key="15">
    <source>
        <dbReference type="SMART" id="SM00482"/>
    </source>
</evidence>
<dbReference type="CDD" id="cd09859">
    <property type="entry name" value="PIN_53EXO"/>
    <property type="match status" value="1"/>
</dbReference>
<dbReference type="InterPro" id="IPR018320">
    <property type="entry name" value="DNA_polymerase_1"/>
</dbReference>
<dbReference type="EC" id="2.7.7.7" evidence="2 12"/>
<dbReference type="InterPro" id="IPR029060">
    <property type="entry name" value="PIN-like_dom_sf"/>
</dbReference>
<dbReference type="FunFam" id="1.10.150.20:FF:000003">
    <property type="entry name" value="DNA polymerase I"/>
    <property type="match status" value="1"/>
</dbReference>
<comment type="function">
    <text evidence="13">In addition to polymerase activity, this DNA polymerase exhibits 5'-3' exonuclease activity.</text>
</comment>
<evidence type="ECO:0000313" key="18">
    <source>
        <dbReference type="Proteomes" id="UP000317935"/>
    </source>
</evidence>
<dbReference type="Proteomes" id="UP000317935">
    <property type="component" value="Chromosome"/>
</dbReference>
<dbReference type="OrthoDB" id="9806424at2"/>
<keyword evidence="7 13" id="KW-0227">DNA damage</keyword>
<keyword evidence="6 13" id="KW-0235">DNA replication</keyword>
<evidence type="ECO:0000313" key="16">
    <source>
        <dbReference type="EMBL" id="BCD44985.1"/>
    </source>
</evidence>
<dbReference type="InterPro" id="IPR019760">
    <property type="entry name" value="DNA-dir_DNA_pol_A_CS"/>
</dbReference>
<keyword evidence="13" id="KW-0540">Nuclease</keyword>
<dbReference type="InterPro" id="IPR036279">
    <property type="entry name" value="5-3_exonuclease_C_sf"/>
</dbReference>
<evidence type="ECO:0000259" key="14">
    <source>
        <dbReference type="SMART" id="SM00475"/>
    </source>
</evidence>
<dbReference type="InterPro" id="IPR002298">
    <property type="entry name" value="DNA_polymerase_A"/>
</dbReference>
<evidence type="ECO:0000313" key="17">
    <source>
        <dbReference type="EMBL" id="BCD69379.1"/>
    </source>
</evidence>
<dbReference type="PROSITE" id="PS00447">
    <property type="entry name" value="DNA_POLYMERASE_A"/>
    <property type="match status" value="1"/>
</dbReference>
<gene>
    <name evidence="13 17" type="primary">polA</name>
    <name evidence="16" type="ORF">NHP190020_00240</name>
    <name evidence="17" type="ORF">SNTW_00240</name>
</gene>
<dbReference type="RefSeq" id="WP_006564175.1">
    <property type="nucleotide sequence ID" value="NZ_AP019774.1"/>
</dbReference>
<dbReference type="AlphaFoldDB" id="A0A6J4CV81"/>
<reference evidence="16 19" key="2">
    <citation type="submission" date="2020-04" db="EMBL/GenBank/DDBJ databases">
        <title>Genomic analysis of gastric non-Helicobacter pylori Helicobacters isolated in Japan.</title>
        <authorList>
            <person name="Suzuki M."/>
            <person name="Rimbara E."/>
        </authorList>
    </citation>
    <scope>NUCLEOTIDE SEQUENCE [LARGE SCALE GENOMIC DNA]</scope>
    <source>
        <strain evidence="16 19">NHP19-0020</strain>
    </source>
</reference>
<dbReference type="Gene3D" id="3.40.50.1010">
    <property type="entry name" value="5'-nuclease"/>
    <property type="match status" value="1"/>
</dbReference>